<comment type="caution">
    <text evidence="1">The sequence shown here is derived from an EMBL/GenBank/DDBJ whole genome shotgun (WGS) entry which is preliminary data.</text>
</comment>
<dbReference type="PIRSF" id="PIRSF028188">
    <property type="entry name" value="Amdntrnsf_FN0238"/>
    <property type="match status" value="1"/>
</dbReference>
<organism evidence="1 2">
    <name type="scientific">Pontibacter aquaedesilientis</name>
    <dbReference type="NCBI Taxonomy" id="2766980"/>
    <lineage>
        <taxon>Bacteria</taxon>
        <taxon>Pseudomonadati</taxon>
        <taxon>Bacteroidota</taxon>
        <taxon>Cytophagia</taxon>
        <taxon>Cytophagales</taxon>
        <taxon>Hymenobacteraceae</taxon>
        <taxon>Pontibacter</taxon>
    </lineage>
</organism>
<dbReference type="InterPro" id="IPR014541">
    <property type="entry name" value="Amdntrnsf_FN0238"/>
</dbReference>
<dbReference type="SUPFAM" id="SSF55909">
    <property type="entry name" value="Pentein"/>
    <property type="match status" value="1"/>
</dbReference>
<keyword evidence="2" id="KW-1185">Reference proteome</keyword>
<name>A0ABR7XBG3_9BACT</name>
<dbReference type="Gene3D" id="3.75.10.10">
    <property type="entry name" value="L-arginine/glycine Amidinotransferase, Chain A"/>
    <property type="match status" value="1"/>
</dbReference>
<dbReference type="Proteomes" id="UP000625551">
    <property type="component" value="Unassembled WGS sequence"/>
</dbReference>
<evidence type="ECO:0008006" key="3">
    <source>
        <dbReference type="Google" id="ProtNLM"/>
    </source>
</evidence>
<dbReference type="PANTHER" id="PTHR43224">
    <property type="entry name" value="AMIDINOTRANSFERASE"/>
    <property type="match status" value="1"/>
</dbReference>
<dbReference type="EMBL" id="JACXAJ010000001">
    <property type="protein sequence ID" value="MBD1395639.1"/>
    <property type="molecule type" value="Genomic_DNA"/>
</dbReference>
<protein>
    <recommendedName>
        <fullName evidence="3">Amidinotransferase</fullName>
    </recommendedName>
</protein>
<reference evidence="1 2" key="1">
    <citation type="submission" date="2020-09" db="EMBL/GenBank/DDBJ databases">
        <title>Genome sequencing and assembly of Pontibacter sp.</title>
        <authorList>
            <person name="Chhetri G."/>
        </authorList>
    </citation>
    <scope>NUCLEOTIDE SEQUENCE [LARGE SCALE GENOMIC DNA]</scope>
    <source>
        <strain evidence="1 2">JH31</strain>
    </source>
</reference>
<gene>
    <name evidence="1" type="ORF">H9Q13_00540</name>
</gene>
<dbReference type="PANTHER" id="PTHR43224:SF1">
    <property type="entry name" value="AMIDINOTRANSFERASE"/>
    <property type="match status" value="1"/>
</dbReference>
<dbReference type="NCBIfam" id="NF046062">
    <property type="entry name" value="citrull_CtlX"/>
    <property type="match status" value="1"/>
</dbReference>
<evidence type="ECO:0000313" key="2">
    <source>
        <dbReference type="Proteomes" id="UP000625551"/>
    </source>
</evidence>
<dbReference type="Pfam" id="PF19420">
    <property type="entry name" value="DDAH_eukar"/>
    <property type="match status" value="1"/>
</dbReference>
<accession>A0ABR7XBG3</accession>
<sequence length="318" mass="35880">MKQTTSTILMIEPTNFGFNPDAAETNAFQQHLSDFTQGQVQDIALLEFRNAVEELRKLGVEVITFRDLENSATPDSIFPNNWFSTHPEGKLVTYPMAPASRRGERRADIIRHLKETCHCGEHVALEFYEDRETPVYLEGTGSLVLDRVNKIVYAATSPRTAIEPLLHFCGQLGYEAVTFEAYGPTGELIYHTNVMMCIGDTFAVVGMDVVEEQDRDRLYTSLTGSGKEIIEISKAQTHQHFAGNMLQIENKKGERILVMSKAAYASLNEKQLNRLRAHNEHLLYLPIHMIEKIGGGSIRCMIAEIFRAEKQLSDDPML</sequence>
<evidence type="ECO:0000313" key="1">
    <source>
        <dbReference type="EMBL" id="MBD1395639.1"/>
    </source>
</evidence>
<dbReference type="RefSeq" id="WP_191181808.1">
    <property type="nucleotide sequence ID" value="NZ_JACXAJ010000001.1"/>
</dbReference>
<proteinExistence type="predicted"/>